<organism evidence="1 2">
    <name type="scientific">Candidatus Thiomargarita nelsonii</name>
    <dbReference type="NCBI Taxonomy" id="1003181"/>
    <lineage>
        <taxon>Bacteria</taxon>
        <taxon>Pseudomonadati</taxon>
        <taxon>Pseudomonadota</taxon>
        <taxon>Gammaproteobacteria</taxon>
        <taxon>Thiotrichales</taxon>
        <taxon>Thiotrichaceae</taxon>
        <taxon>Thiomargarita</taxon>
    </lineage>
</organism>
<protein>
    <submittedName>
        <fullName evidence="1">Uncharacterized protein</fullName>
    </submittedName>
</protein>
<accession>A0A0A6PLL2</accession>
<reference evidence="1 2" key="1">
    <citation type="journal article" date="2016" name="Front. Microbiol.">
        <title>Single-Cell (Meta-)Genomics of a Dimorphic Candidatus Thiomargarita nelsonii Reveals Genomic Plasticity.</title>
        <authorList>
            <person name="Flood B.E."/>
            <person name="Fliss P."/>
            <person name="Jones D.S."/>
            <person name="Dick G.J."/>
            <person name="Jain S."/>
            <person name="Kaster A.K."/>
            <person name="Winkel M."/>
            <person name="Mussmann M."/>
            <person name="Bailey J."/>
        </authorList>
    </citation>
    <scope>NUCLEOTIDE SEQUENCE [LARGE SCALE GENOMIC DNA]</scope>
    <source>
        <strain evidence="1">Hydrate Ridge</strain>
    </source>
</reference>
<name>A0A0A6PLL2_9GAMM</name>
<comment type="caution">
    <text evidence="1">The sequence shown here is derived from an EMBL/GenBank/DDBJ whole genome shotgun (WGS) entry which is preliminary data.</text>
</comment>
<proteinExistence type="predicted"/>
<keyword evidence="2" id="KW-1185">Reference proteome</keyword>
<evidence type="ECO:0000313" key="1">
    <source>
        <dbReference type="EMBL" id="KHD07978.1"/>
    </source>
</evidence>
<sequence>MRAIETSLLISEDRILSLQLPREILPGNHQIFVIIDEQPQQSNGTIAKQSFKNFGWQIDSPTQGLSKKTEIHAAVLTYARQNAGTEMDIDYQLEEAGIECLNNLDEEEKTK</sequence>
<dbReference type="Proteomes" id="UP000030428">
    <property type="component" value="Unassembled WGS sequence"/>
</dbReference>
<dbReference type="AlphaFoldDB" id="A0A0A6PLL2"/>
<evidence type="ECO:0000313" key="2">
    <source>
        <dbReference type="Proteomes" id="UP000030428"/>
    </source>
</evidence>
<gene>
    <name evidence="1" type="ORF">PN36_29710</name>
</gene>
<dbReference type="EMBL" id="JSZA02000208">
    <property type="protein sequence ID" value="KHD07978.1"/>
    <property type="molecule type" value="Genomic_DNA"/>
</dbReference>